<sequence>MLRLAQPGPKVQLSCRALWGNYDLVERGRFSVWSLFIAITAIVAFALGLSTGSFNYSEHMRGIYDVQSLNAYVEVNPATMRGQELMDAGRVQFVSGANVDLNLADGFKNTDVYCVAPITLNGASLASYDFWAVGKNCCSDKLADFRCGAYKSQGLKGGVRITDDVDRDFYRLAVQQAQSAHAIKAIHPLFFEWTENSFDQMMEDERAGYQVFLMSMLGHFIFQAILTALPSIWSTATYTPLAKSKQILLTRPGQVDFFFPGSFKQGGDYVQVSEVAEVHIIAAYDVETGRCYSGLCLQAHPNFPHKFSRAVEEVKVNPQKDLEEETSPDASPSSIKKLSQQCSWMSRSPSGAKLSPSNRMAKSASRSSGLSMEKFGELDEPPPTREQQWLCCLFYAIKEGILVYFADDVQSCEQVVRSVQSRYRDVEDLAASLKAPTAPSSHPQAQICRHNVGGAPPVAGRIITRVLQEDLQREFQIMSPVEKQPDTTNCVVFCMRVVKGFQMALRGFDIVKAGESNPSIGRRAGDIAGEAWERLWSRI</sequence>
<keyword evidence="2" id="KW-0472">Membrane</keyword>
<feature type="transmembrane region" description="Helical" evidence="2">
    <location>
        <begin position="211"/>
        <end position="233"/>
    </location>
</feature>
<feature type="transmembrane region" description="Helical" evidence="2">
    <location>
        <begin position="30"/>
        <end position="51"/>
    </location>
</feature>
<dbReference type="EMBL" id="CAXAMN010004991">
    <property type="protein sequence ID" value="CAK9011806.1"/>
    <property type="molecule type" value="Genomic_DNA"/>
</dbReference>
<proteinExistence type="predicted"/>
<comment type="caution">
    <text evidence="3">The sequence shown here is derived from an EMBL/GenBank/DDBJ whole genome shotgun (WGS) entry which is preliminary data.</text>
</comment>
<keyword evidence="2" id="KW-0812">Transmembrane</keyword>
<keyword evidence="2" id="KW-1133">Transmembrane helix</keyword>
<feature type="region of interest" description="Disordered" evidence="1">
    <location>
        <begin position="340"/>
        <end position="383"/>
    </location>
</feature>
<organism evidence="3 5">
    <name type="scientific">Durusdinium trenchii</name>
    <dbReference type="NCBI Taxonomy" id="1381693"/>
    <lineage>
        <taxon>Eukaryota</taxon>
        <taxon>Sar</taxon>
        <taxon>Alveolata</taxon>
        <taxon>Dinophyceae</taxon>
        <taxon>Suessiales</taxon>
        <taxon>Symbiodiniaceae</taxon>
        <taxon>Durusdinium</taxon>
    </lineage>
</organism>
<protein>
    <submittedName>
        <fullName evidence="3">Uncharacterized protein</fullName>
    </submittedName>
</protein>
<accession>A0ABP0JC14</accession>
<name>A0ABP0JC14_9DINO</name>
<dbReference type="Proteomes" id="UP001642484">
    <property type="component" value="Unassembled WGS sequence"/>
</dbReference>
<dbReference type="EMBL" id="CAXAMN010004980">
    <property type="protein sequence ID" value="CAK9011763.1"/>
    <property type="molecule type" value="Genomic_DNA"/>
</dbReference>
<evidence type="ECO:0000313" key="4">
    <source>
        <dbReference type="EMBL" id="CAK9011806.1"/>
    </source>
</evidence>
<evidence type="ECO:0000256" key="1">
    <source>
        <dbReference type="SAM" id="MobiDB-lite"/>
    </source>
</evidence>
<feature type="compositionally biased region" description="Polar residues" evidence="1">
    <location>
        <begin position="340"/>
        <end position="370"/>
    </location>
</feature>
<reference evidence="3 5" key="1">
    <citation type="submission" date="2024-02" db="EMBL/GenBank/DDBJ databases">
        <authorList>
            <person name="Chen Y."/>
            <person name="Shah S."/>
            <person name="Dougan E. K."/>
            <person name="Thang M."/>
            <person name="Chan C."/>
        </authorList>
    </citation>
    <scope>NUCLEOTIDE SEQUENCE [LARGE SCALE GENOMIC DNA]</scope>
</reference>
<evidence type="ECO:0000313" key="5">
    <source>
        <dbReference type="Proteomes" id="UP001642484"/>
    </source>
</evidence>
<evidence type="ECO:0000313" key="3">
    <source>
        <dbReference type="EMBL" id="CAK9011763.1"/>
    </source>
</evidence>
<evidence type="ECO:0000256" key="2">
    <source>
        <dbReference type="SAM" id="Phobius"/>
    </source>
</evidence>
<keyword evidence="5" id="KW-1185">Reference proteome</keyword>
<gene>
    <name evidence="3" type="ORF">CCMP2556_LOCUS10588</name>
    <name evidence="4" type="ORF">CCMP2556_LOCUS10604</name>
</gene>